<accession>A0ABW4CCI1</accession>
<dbReference type="RefSeq" id="WP_380167034.1">
    <property type="nucleotide sequence ID" value="NZ_JBHTNU010000020.1"/>
</dbReference>
<name>A0ABW4CCI1_9BACL</name>
<evidence type="ECO:0000313" key="1">
    <source>
        <dbReference type="EMBL" id="MFD1428278.1"/>
    </source>
</evidence>
<sequence length="76" mass="8835">MDSELQSFLSDLIDIIQEKYNDSLKNGDEFNNGLNFAYYDVLEIINSQLKVFNMDPDLFDQVTPILGEKVKKKSER</sequence>
<protein>
    <submittedName>
        <fullName evidence="1">Uncharacterized protein</fullName>
    </submittedName>
</protein>
<proteinExistence type="predicted"/>
<keyword evidence="2" id="KW-1185">Reference proteome</keyword>
<comment type="caution">
    <text evidence="1">The sequence shown here is derived from an EMBL/GenBank/DDBJ whole genome shotgun (WGS) entry which is preliminary data.</text>
</comment>
<dbReference type="EMBL" id="JBHTNU010000020">
    <property type="protein sequence ID" value="MFD1428278.1"/>
    <property type="molecule type" value="Genomic_DNA"/>
</dbReference>
<dbReference type="Proteomes" id="UP001597282">
    <property type="component" value="Unassembled WGS sequence"/>
</dbReference>
<evidence type="ECO:0000313" key="2">
    <source>
        <dbReference type="Proteomes" id="UP001597282"/>
    </source>
</evidence>
<organism evidence="1 2">
    <name type="scientific">Kroppenstedtia sanguinis</name>
    <dbReference type="NCBI Taxonomy" id="1380684"/>
    <lineage>
        <taxon>Bacteria</taxon>
        <taxon>Bacillati</taxon>
        <taxon>Bacillota</taxon>
        <taxon>Bacilli</taxon>
        <taxon>Bacillales</taxon>
        <taxon>Thermoactinomycetaceae</taxon>
        <taxon>Kroppenstedtia</taxon>
    </lineage>
</organism>
<gene>
    <name evidence="1" type="ORF">ACFQ4Y_15325</name>
</gene>
<reference evidence="2" key="1">
    <citation type="journal article" date="2019" name="Int. J. Syst. Evol. Microbiol.">
        <title>The Global Catalogue of Microorganisms (GCM) 10K type strain sequencing project: providing services to taxonomists for standard genome sequencing and annotation.</title>
        <authorList>
            <consortium name="The Broad Institute Genomics Platform"/>
            <consortium name="The Broad Institute Genome Sequencing Center for Infectious Disease"/>
            <person name="Wu L."/>
            <person name="Ma J."/>
        </authorList>
    </citation>
    <scope>NUCLEOTIDE SEQUENCE [LARGE SCALE GENOMIC DNA]</scope>
    <source>
        <strain evidence="2">S1</strain>
    </source>
</reference>